<dbReference type="EMBL" id="JACEIK010013496">
    <property type="protein sequence ID" value="MCE3216539.1"/>
    <property type="molecule type" value="Genomic_DNA"/>
</dbReference>
<evidence type="ECO:0000256" key="1">
    <source>
        <dbReference type="ARBA" id="ARBA00005485"/>
    </source>
</evidence>
<evidence type="ECO:0008006" key="7">
    <source>
        <dbReference type="Google" id="ProtNLM"/>
    </source>
</evidence>
<proteinExistence type="inferred from homology"/>
<gene>
    <name evidence="5" type="ORF">HAX54_006798</name>
</gene>
<evidence type="ECO:0000313" key="5">
    <source>
        <dbReference type="EMBL" id="MCE3216539.1"/>
    </source>
</evidence>
<name>A0ABS8WYG1_DATST</name>
<reference evidence="5 6" key="1">
    <citation type="journal article" date="2021" name="BMC Genomics">
        <title>Datura genome reveals duplications of psychoactive alkaloid biosynthetic genes and high mutation rate following tissue culture.</title>
        <authorList>
            <person name="Rajewski A."/>
            <person name="Carter-House D."/>
            <person name="Stajich J."/>
            <person name="Litt A."/>
        </authorList>
    </citation>
    <scope>NUCLEOTIDE SEQUENCE [LARGE SCALE GENOMIC DNA]</scope>
    <source>
        <strain evidence="5">AR-01</strain>
    </source>
</reference>
<dbReference type="InterPro" id="IPR008545">
    <property type="entry name" value="Web"/>
</dbReference>
<accession>A0ABS8WYG1</accession>
<feature type="region of interest" description="Disordered" evidence="4">
    <location>
        <begin position="1"/>
        <end position="81"/>
    </location>
</feature>
<evidence type="ECO:0000313" key="6">
    <source>
        <dbReference type="Proteomes" id="UP000823775"/>
    </source>
</evidence>
<dbReference type="Proteomes" id="UP000823775">
    <property type="component" value="Unassembled WGS sequence"/>
</dbReference>
<feature type="compositionally biased region" description="Basic residues" evidence="4">
    <location>
        <begin position="808"/>
        <end position="817"/>
    </location>
</feature>
<evidence type="ECO:0000256" key="2">
    <source>
        <dbReference type="ARBA" id="ARBA00023054"/>
    </source>
</evidence>
<feature type="compositionally biased region" description="Basic and acidic residues" evidence="4">
    <location>
        <begin position="743"/>
        <end position="777"/>
    </location>
</feature>
<feature type="coiled-coil region" evidence="3">
    <location>
        <begin position="610"/>
        <end position="644"/>
    </location>
</feature>
<comment type="caution">
    <text evidence="5">The sequence shown here is derived from an EMBL/GenBank/DDBJ whole genome shotgun (WGS) entry which is preliminary data.</text>
</comment>
<dbReference type="PANTHER" id="PTHR23160">
    <property type="entry name" value="SYNAPTONEMAL COMPLEX PROTEIN-RELATED"/>
    <property type="match status" value="1"/>
</dbReference>
<protein>
    <recommendedName>
        <fullName evidence="7">WEB family protein</fullName>
    </recommendedName>
</protein>
<feature type="region of interest" description="Disordered" evidence="4">
    <location>
        <begin position="694"/>
        <end position="817"/>
    </location>
</feature>
<feature type="region of interest" description="Disordered" evidence="4">
    <location>
        <begin position="444"/>
        <end position="463"/>
    </location>
</feature>
<feature type="compositionally biased region" description="Basic and acidic residues" evidence="4">
    <location>
        <begin position="381"/>
        <end position="403"/>
    </location>
</feature>
<comment type="similarity">
    <text evidence="1">Belongs to the WEB family.</text>
</comment>
<feature type="region of interest" description="Disordered" evidence="4">
    <location>
        <begin position="379"/>
        <end position="403"/>
    </location>
</feature>
<keyword evidence="2 3" id="KW-0175">Coiled coil</keyword>
<dbReference type="Pfam" id="PF05701">
    <property type="entry name" value="WEMBL"/>
    <property type="match status" value="1"/>
</dbReference>
<feature type="coiled-coil region" evidence="3">
    <location>
        <begin position="90"/>
        <end position="209"/>
    </location>
</feature>
<feature type="compositionally biased region" description="Polar residues" evidence="4">
    <location>
        <begin position="1"/>
        <end position="19"/>
    </location>
</feature>
<evidence type="ECO:0000256" key="4">
    <source>
        <dbReference type="SAM" id="MobiDB-lite"/>
    </source>
</evidence>
<organism evidence="5 6">
    <name type="scientific">Datura stramonium</name>
    <name type="common">Jimsonweed</name>
    <name type="synonym">Common thornapple</name>
    <dbReference type="NCBI Taxonomy" id="4076"/>
    <lineage>
        <taxon>Eukaryota</taxon>
        <taxon>Viridiplantae</taxon>
        <taxon>Streptophyta</taxon>
        <taxon>Embryophyta</taxon>
        <taxon>Tracheophyta</taxon>
        <taxon>Spermatophyta</taxon>
        <taxon>Magnoliopsida</taxon>
        <taxon>eudicotyledons</taxon>
        <taxon>Gunneridae</taxon>
        <taxon>Pentapetalae</taxon>
        <taxon>asterids</taxon>
        <taxon>lamiids</taxon>
        <taxon>Solanales</taxon>
        <taxon>Solanaceae</taxon>
        <taxon>Solanoideae</taxon>
        <taxon>Datureae</taxon>
        <taxon>Datura</taxon>
    </lineage>
</organism>
<feature type="compositionally biased region" description="Basic and acidic residues" evidence="4">
    <location>
        <begin position="710"/>
        <end position="731"/>
    </location>
</feature>
<sequence length="817" mass="92982">MSTKSKSTPNGTPSNSTPVTPRISRVSRGVAKSDVDSPSPLQNSHRSVDKSVRSAITSKPSVERRSSKISTLPDRKPTRILKPSELQAELNVAREDLKKAKEMLALVEKEKVQALEEVKEAQKLAEEANEKLREALVARKQAEENSEIETFRAVEMEQVGIEAAQKKEEEWQKEVEAVRNQHAVDVVALLSATQELQRVKRELAMACEAKNKALSNAEDAAKIAETHAENVEILSAELVRLKSLLDSRISWNETEINAKNKLVEDLKLEIETLKEELEKAKSYEAKLVEKEAIMKQLNVDLEAAKMAEYYAHNVLEEWKKKVEELDAQAEEAHHLERSASATLESVMKQLEASNDLVHDAESEIAHLKEKVGILEMSMARQKRDREESEHDAQTAREEASELRKKVDSLMSDLDSVKEEKIQAMENEKLAAASVQTLLEENNRLASDLESSREEEEKSKKAMESLASALHEVSSEAREAKERLLSNKAEHERYETQLEDLKLVLKATEEKYESMLDEAKEKLDDLTNSIEQSKDGLEKWKAEWEKKELHLMSCMNKTEEENASMEKEINRLVNLLKDSEEEVCAKKDEQANLKNSLRKSKSEVTYLKEVLGESKNESMRLQERLMDKEKEVQNIVRENEELRSREAASLKKVEELSMLLEESFVKNEPEASEELSDSEKAYEMLPKVVTFSDQIEKPKMELPPYQSEQPVENKPEEVKITSHDETDLKVSKAADNSNGILNELENKAKEDNNMAKGEHKMLRKEAEQEEKSESKANGEESYENGDTSPIKQQNEKKKKPLFHKFGSLLKKKSISSQK</sequence>
<evidence type="ECO:0000256" key="3">
    <source>
        <dbReference type="SAM" id="Coils"/>
    </source>
</evidence>
<keyword evidence="6" id="KW-1185">Reference proteome</keyword>
<dbReference type="PANTHER" id="PTHR23160:SF12">
    <property type="entry name" value="WEB FAMILY PROTEIN, CHLOROPLASTIC"/>
    <property type="match status" value="1"/>
</dbReference>
<feature type="compositionally biased region" description="Basic and acidic residues" evidence="4">
    <location>
        <begin position="449"/>
        <end position="462"/>
    </location>
</feature>